<evidence type="ECO:0000313" key="3">
    <source>
        <dbReference type="Proteomes" id="UP000789405"/>
    </source>
</evidence>
<keyword evidence="3" id="KW-1185">Reference proteome</keyword>
<dbReference type="AlphaFoldDB" id="A0A9N9PC61"/>
<reference evidence="2" key="1">
    <citation type="submission" date="2021-06" db="EMBL/GenBank/DDBJ databases">
        <authorList>
            <person name="Kallberg Y."/>
            <person name="Tangrot J."/>
            <person name="Rosling A."/>
        </authorList>
    </citation>
    <scope>NUCLEOTIDE SEQUENCE</scope>
    <source>
        <strain evidence="2">MA453B</strain>
    </source>
</reference>
<feature type="region of interest" description="Disordered" evidence="1">
    <location>
        <begin position="1"/>
        <end position="27"/>
    </location>
</feature>
<gene>
    <name evidence="2" type="ORF">DERYTH_LOCUS23791</name>
</gene>
<name>A0A9N9PC61_9GLOM</name>
<evidence type="ECO:0000256" key="1">
    <source>
        <dbReference type="SAM" id="MobiDB-lite"/>
    </source>
</evidence>
<comment type="caution">
    <text evidence="2">The sequence shown here is derived from an EMBL/GenBank/DDBJ whole genome shotgun (WGS) entry which is preliminary data.</text>
</comment>
<accession>A0A9N9PC61</accession>
<evidence type="ECO:0000313" key="2">
    <source>
        <dbReference type="EMBL" id="CAG8802961.1"/>
    </source>
</evidence>
<dbReference type="Proteomes" id="UP000789405">
    <property type="component" value="Unassembled WGS sequence"/>
</dbReference>
<sequence length="108" mass="12035">SKAEKQESTNSKKLANRKAGSKNTKPQLGVTTVIQYSSNLDQHMGAPQIERRLHVEKTRNIKVITKLESISSKDTYECLKGIISQVTCLGVNGSCMRKVVDIQIKYRG</sequence>
<dbReference type="EMBL" id="CAJVPY010037479">
    <property type="protein sequence ID" value="CAG8802961.1"/>
    <property type="molecule type" value="Genomic_DNA"/>
</dbReference>
<organism evidence="2 3">
    <name type="scientific">Dentiscutata erythropus</name>
    <dbReference type="NCBI Taxonomy" id="1348616"/>
    <lineage>
        <taxon>Eukaryota</taxon>
        <taxon>Fungi</taxon>
        <taxon>Fungi incertae sedis</taxon>
        <taxon>Mucoromycota</taxon>
        <taxon>Glomeromycotina</taxon>
        <taxon>Glomeromycetes</taxon>
        <taxon>Diversisporales</taxon>
        <taxon>Gigasporaceae</taxon>
        <taxon>Dentiscutata</taxon>
    </lineage>
</organism>
<proteinExistence type="predicted"/>
<protein>
    <submittedName>
        <fullName evidence="2">16195_t:CDS:1</fullName>
    </submittedName>
</protein>
<feature type="non-terminal residue" evidence="2">
    <location>
        <position position="1"/>
    </location>
</feature>